<dbReference type="GO" id="GO:0001682">
    <property type="term" value="P:tRNA 5'-leader removal"/>
    <property type="evidence" value="ECO:0007669"/>
    <property type="project" value="InterPro"/>
</dbReference>
<feature type="domain" description="POP1 C-terminal" evidence="7">
    <location>
        <begin position="622"/>
        <end position="695"/>
    </location>
</feature>
<dbReference type="InterPro" id="IPR039182">
    <property type="entry name" value="Pop1"/>
</dbReference>
<dbReference type="AlphaFoldDB" id="A0A1H6PPB2"/>
<evidence type="ECO:0000259" key="5">
    <source>
        <dbReference type="Pfam" id="PF06978"/>
    </source>
</evidence>
<evidence type="ECO:0000313" key="9">
    <source>
        <dbReference type="Proteomes" id="UP000182444"/>
    </source>
</evidence>
<comment type="subcellular location">
    <subcellularLocation>
        <location evidence="1">Nucleus</location>
    </subcellularLocation>
</comment>
<feature type="domain" description="POPLD" evidence="6">
    <location>
        <begin position="486"/>
        <end position="575"/>
    </location>
</feature>
<dbReference type="GeneID" id="2911873"/>
<dbReference type="Pfam" id="PF06978">
    <property type="entry name" value="POP1_N"/>
    <property type="match status" value="1"/>
</dbReference>
<feature type="region of interest" description="Disordered" evidence="4">
    <location>
        <begin position="69"/>
        <end position="94"/>
    </location>
</feature>
<dbReference type="VEuPathDB" id="FungiDB:YALI1_E34290g"/>
<dbReference type="eggNOG" id="KOG3322">
    <property type="taxonomic scope" value="Eukaryota"/>
</dbReference>
<sequence>MQCGRILVNFHVALKHHKMPPKKKSKLFNARRIIVQNTDDALKDGRINVPAFVNARQREIEKLATAMQSSRTAASQRSFQSLPRSLRRRAASHDVKRIPKRLRARARQEMANDDPSCHTRAATGKNKIGKLRGHKRLLAILDQRKHVVGDRQKNATPMALLQPKDVTGKDQTATPPVGKLRFEHRQKDKTWLPTHVWHAKRAHFENRWGFSIPEKPSQKCYRKTHRGIKHEGATVWDSSYTATFRIEATTEYLKQLMAGWFGKKVLRKRYVSGEYCFSGEIKPEEVSLGPAQVLWESESSVILRVHPCMTSMVLPLLNKERLENASHKFHYTDLRYAIGSIGIGGPKALQVLNTVLCPSDERSSSAKMFRSLSYLATLDSLPENAVMNLRVHDPRLHPAKLKLPRTSNEQSIMETLIAWPGALVEENKTNGNFTVFSGEARQESYAKQMSLKGINQHRTNKLRGQEDGKTKAEIPITIIRNGAHLSILLPWFWVLPVWFALNHIPCVSFIGYQQLHQIAYETGKPFFPNDYPQTEAGQAAEVFRGMGLEQKYNRTPPAKRVSYYAELGNAFVCDWSLLKTNEQETDVGVANNLKRVSVKYLHRGTPYDRARIYRIPEDKKQQWLDARKLDPENVDDYPICPSREHLIGFVTTGDVNLQEGCGFGIGSVITIPEDDLVVVRNCGQGVGRVAKIELIK</sequence>
<dbReference type="PANTHER" id="PTHR22731">
    <property type="entry name" value="RIBONUCLEASES P/MRP PROTEIN SUBUNIT POP1"/>
    <property type="match status" value="1"/>
</dbReference>
<feature type="compositionally biased region" description="Polar residues" evidence="4">
    <location>
        <begin position="69"/>
        <end position="80"/>
    </location>
</feature>
<accession>A0A1H6PPB2</accession>
<dbReference type="Pfam" id="PF22770">
    <property type="entry name" value="POP1_C"/>
    <property type="match status" value="1"/>
</dbReference>
<dbReference type="OMA" id="WNAKRSH"/>
<keyword evidence="2" id="KW-0819">tRNA processing</keyword>
<dbReference type="GO" id="GO:0005655">
    <property type="term" value="C:nucleolar ribonuclease P complex"/>
    <property type="evidence" value="ECO:0007669"/>
    <property type="project" value="InterPro"/>
</dbReference>
<dbReference type="InterPro" id="IPR012590">
    <property type="entry name" value="POPLD_dom"/>
</dbReference>
<evidence type="ECO:0000259" key="7">
    <source>
        <dbReference type="Pfam" id="PF22770"/>
    </source>
</evidence>
<evidence type="ECO:0000256" key="1">
    <source>
        <dbReference type="ARBA" id="ARBA00004123"/>
    </source>
</evidence>
<evidence type="ECO:0000256" key="3">
    <source>
        <dbReference type="ARBA" id="ARBA00023242"/>
    </source>
</evidence>
<dbReference type="GO" id="GO:0000172">
    <property type="term" value="C:ribonuclease MRP complex"/>
    <property type="evidence" value="ECO:0007669"/>
    <property type="project" value="InterPro"/>
</dbReference>
<keyword evidence="3" id="KW-0539">Nucleus</keyword>
<evidence type="ECO:0000256" key="4">
    <source>
        <dbReference type="SAM" id="MobiDB-lite"/>
    </source>
</evidence>
<gene>
    <name evidence="8" type="ORF">YALI1_E34290g</name>
</gene>
<evidence type="ECO:0000313" key="8">
    <source>
        <dbReference type="EMBL" id="AOW06113.1"/>
    </source>
</evidence>
<dbReference type="KEGG" id="yli:2911873"/>
<evidence type="ECO:0000256" key="2">
    <source>
        <dbReference type="ARBA" id="ARBA00022694"/>
    </source>
</evidence>
<protein>
    <submittedName>
        <fullName evidence="8">Uncharacterized protein</fullName>
    </submittedName>
</protein>
<dbReference type="VEuPathDB" id="FungiDB:YALI0_E29007g"/>
<organism evidence="8 9">
    <name type="scientific">Yarrowia lipolytica</name>
    <name type="common">Candida lipolytica</name>
    <dbReference type="NCBI Taxonomy" id="4952"/>
    <lineage>
        <taxon>Eukaryota</taxon>
        <taxon>Fungi</taxon>
        <taxon>Dikarya</taxon>
        <taxon>Ascomycota</taxon>
        <taxon>Saccharomycotina</taxon>
        <taxon>Dipodascomycetes</taxon>
        <taxon>Dipodascales</taxon>
        <taxon>Dipodascales incertae sedis</taxon>
        <taxon>Yarrowia</taxon>
    </lineage>
</organism>
<dbReference type="InterPro" id="IPR055079">
    <property type="entry name" value="POP1_C"/>
</dbReference>
<proteinExistence type="predicted"/>
<dbReference type="Pfam" id="PF08170">
    <property type="entry name" value="POPLD"/>
    <property type="match status" value="1"/>
</dbReference>
<dbReference type="InterPro" id="IPR009723">
    <property type="entry name" value="Pop1_N"/>
</dbReference>
<reference evidence="8 9" key="1">
    <citation type="journal article" date="2016" name="PLoS ONE">
        <title>Sequence Assembly of Yarrowia lipolytica Strain W29/CLIB89 Shows Transposable Element Diversity.</title>
        <authorList>
            <person name="Magnan C."/>
            <person name="Yu J."/>
            <person name="Chang I."/>
            <person name="Jahn E."/>
            <person name="Kanomata Y."/>
            <person name="Wu J."/>
            <person name="Zeller M."/>
            <person name="Oakes M."/>
            <person name="Baldi P."/>
            <person name="Sandmeyer S."/>
        </authorList>
    </citation>
    <scope>NUCLEOTIDE SEQUENCE [LARGE SCALE GENOMIC DNA]</scope>
    <source>
        <strain evidence="9">CLIB89(W29)</strain>
    </source>
</reference>
<name>A0A1H6PPB2_YARLL</name>
<feature type="domain" description="Pop1 N-terminal" evidence="5">
    <location>
        <begin position="52"/>
        <end position="248"/>
    </location>
</feature>
<dbReference type="Proteomes" id="UP000182444">
    <property type="component" value="Chromosome 1E"/>
</dbReference>
<dbReference type="EMBL" id="CP017557">
    <property type="protein sequence ID" value="AOW06113.1"/>
    <property type="molecule type" value="Genomic_DNA"/>
</dbReference>
<evidence type="ECO:0000259" key="6">
    <source>
        <dbReference type="Pfam" id="PF08170"/>
    </source>
</evidence>
<dbReference type="PANTHER" id="PTHR22731:SF3">
    <property type="entry name" value="RIBONUCLEASES P_MRP PROTEIN SUBUNIT POP1"/>
    <property type="match status" value="1"/>
</dbReference>
<dbReference type="RefSeq" id="XP_504532.3">
    <property type="nucleotide sequence ID" value="XM_504532.3"/>
</dbReference>